<comment type="similarity">
    <text evidence="2">Belongs to the EI24 family.</text>
</comment>
<comment type="subcellular location">
    <subcellularLocation>
        <location evidence="1">Membrane</location>
        <topology evidence="1">Multi-pass membrane protein</topology>
    </subcellularLocation>
</comment>
<dbReference type="KEGG" id="lgi:LOTGIDRAFT_158322"/>
<keyword evidence="5 6" id="KW-0472">Membrane</keyword>
<dbReference type="OrthoDB" id="266518at2759"/>
<proteinExistence type="inferred from homology"/>
<evidence type="ECO:0000256" key="5">
    <source>
        <dbReference type="ARBA" id="ARBA00023136"/>
    </source>
</evidence>
<evidence type="ECO:0000256" key="2">
    <source>
        <dbReference type="ARBA" id="ARBA00010970"/>
    </source>
</evidence>
<dbReference type="HOGENOM" id="CLU_031164_0_0_1"/>
<sequence length="327" mass="37305">MGDTFKNTIENVAWGFKDCVFGMVTCYRLDTEFNQAAESQRPAPEPMTTLAKRRAERLKHTEVFSIQVFYYAVLPCILYYVLFQFSIQFSIQVFYYVVLPCIFWMIDSISGLSGASETKGSWLAVILSFTFDALWILPLFVLSKILNCFWFQDIADAVYVKRHGKPQLPNISTFVADMSFSLFLQALFLIQAMLIKLLPIYGVGQIISLIHMCLLYSLYAFEYKWFNKGVEVHTRLSLIERNWAYFTGFGLPLAVLTTYVSSSMIVSGYIFSILFPLVIISANEAVEPTVPFDFPLKLFAPVVSISNSVFNRSFSKRVRNTSGQHSS</sequence>
<gene>
    <name evidence="7" type="ORF">LOTGIDRAFT_158322</name>
</gene>
<dbReference type="Pfam" id="PF07264">
    <property type="entry name" value="EI24"/>
    <property type="match status" value="1"/>
</dbReference>
<dbReference type="CTD" id="20237676"/>
<name>V4B1B9_LOTGI</name>
<protein>
    <recommendedName>
        <fullName evidence="9">Etoposide-induced protein 2.4 homolog</fullName>
    </recommendedName>
</protein>
<dbReference type="InterPro" id="IPR059112">
    <property type="entry name" value="CysZ/EI24"/>
</dbReference>
<feature type="transmembrane region" description="Helical" evidence="6">
    <location>
        <begin position="171"/>
        <end position="194"/>
    </location>
</feature>
<feature type="transmembrane region" description="Helical" evidence="6">
    <location>
        <begin position="94"/>
        <end position="115"/>
    </location>
</feature>
<feature type="transmembrane region" description="Helical" evidence="6">
    <location>
        <begin position="200"/>
        <end position="221"/>
    </location>
</feature>
<feature type="transmembrane region" description="Helical" evidence="6">
    <location>
        <begin position="63"/>
        <end position="82"/>
    </location>
</feature>
<dbReference type="OMA" id="HMCLLYA"/>
<accession>V4B1B9</accession>
<evidence type="ECO:0000256" key="4">
    <source>
        <dbReference type="ARBA" id="ARBA00022989"/>
    </source>
</evidence>
<dbReference type="RefSeq" id="XP_009049283.1">
    <property type="nucleotide sequence ID" value="XM_009051035.1"/>
</dbReference>
<evidence type="ECO:0000256" key="6">
    <source>
        <dbReference type="SAM" id="Phobius"/>
    </source>
</evidence>
<dbReference type="GeneID" id="20237676"/>
<evidence type="ECO:0000256" key="3">
    <source>
        <dbReference type="ARBA" id="ARBA00022692"/>
    </source>
</evidence>
<dbReference type="AlphaFoldDB" id="V4B1B9"/>
<dbReference type="Proteomes" id="UP000030746">
    <property type="component" value="Unassembled WGS sequence"/>
</dbReference>
<evidence type="ECO:0008006" key="9">
    <source>
        <dbReference type="Google" id="ProtNLM"/>
    </source>
</evidence>
<keyword evidence="3 6" id="KW-0812">Transmembrane</keyword>
<feature type="transmembrane region" description="Helical" evidence="6">
    <location>
        <begin position="121"/>
        <end position="142"/>
    </location>
</feature>
<reference evidence="7 8" key="1">
    <citation type="journal article" date="2013" name="Nature">
        <title>Insights into bilaterian evolution from three spiralian genomes.</title>
        <authorList>
            <person name="Simakov O."/>
            <person name="Marletaz F."/>
            <person name="Cho S.J."/>
            <person name="Edsinger-Gonzales E."/>
            <person name="Havlak P."/>
            <person name="Hellsten U."/>
            <person name="Kuo D.H."/>
            <person name="Larsson T."/>
            <person name="Lv J."/>
            <person name="Arendt D."/>
            <person name="Savage R."/>
            <person name="Osoegawa K."/>
            <person name="de Jong P."/>
            <person name="Grimwood J."/>
            <person name="Chapman J.A."/>
            <person name="Shapiro H."/>
            <person name="Aerts A."/>
            <person name="Otillar R.P."/>
            <person name="Terry A.Y."/>
            <person name="Boore J.L."/>
            <person name="Grigoriev I.V."/>
            <person name="Lindberg D.R."/>
            <person name="Seaver E.C."/>
            <person name="Weisblat D.A."/>
            <person name="Putnam N.H."/>
            <person name="Rokhsar D.S."/>
        </authorList>
    </citation>
    <scope>NUCLEOTIDE SEQUENCE [LARGE SCALE GENOMIC DNA]</scope>
</reference>
<dbReference type="EMBL" id="KB200869">
    <property type="protein sequence ID" value="ESP00092.1"/>
    <property type="molecule type" value="Genomic_DNA"/>
</dbReference>
<dbReference type="PANTHER" id="PTHR21389:SF0">
    <property type="entry name" value="ETOPOSIDE-INDUCED PROTEIN 2.4 HOMOLOG"/>
    <property type="match status" value="1"/>
</dbReference>
<dbReference type="GO" id="GO:0016236">
    <property type="term" value="P:macroautophagy"/>
    <property type="evidence" value="ECO:0007669"/>
    <property type="project" value="TreeGrafter"/>
</dbReference>
<dbReference type="STRING" id="225164.V4B1B9"/>
<evidence type="ECO:0000256" key="1">
    <source>
        <dbReference type="ARBA" id="ARBA00004141"/>
    </source>
</evidence>
<evidence type="ECO:0000313" key="7">
    <source>
        <dbReference type="EMBL" id="ESP00092.1"/>
    </source>
</evidence>
<dbReference type="PANTHER" id="PTHR21389">
    <property type="entry name" value="P53 INDUCED PROTEIN"/>
    <property type="match status" value="1"/>
</dbReference>
<dbReference type="GO" id="GO:0005783">
    <property type="term" value="C:endoplasmic reticulum"/>
    <property type="evidence" value="ECO:0007669"/>
    <property type="project" value="TreeGrafter"/>
</dbReference>
<dbReference type="GO" id="GO:0016020">
    <property type="term" value="C:membrane"/>
    <property type="evidence" value="ECO:0007669"/>
    <property type="project" value="UniProtKB-SubCell"/>
</dbReference>
<evidence type="ECO:0000313" key="8">
    <source>
        <dbReference type="Proteomes" id="UP000030746"/>
    </source>
</evidence>
<organism evidence="7 8">
    <name type="scientific">Lottia gigantea</name>
    <name type="common">Giant owl limpet</name>
    <dbReference type="NCBI Taxonomy" id="225164"/>
    <lineage>
        <taxon>Eukaryota</taxon>
        <taxon>Metazoa</taxon>
        <taxon>Spiralia</taxon>
        <taxon>Lophotrochozoa</taxon>
        <taxon>Mollusca</taxon>
        <taxon>Gastropoda</taxon>
        <taxon>Patellogastropoda</taxon>
        <taxon>Lottioidea</taxon>
        <taxon>Lottiidae</taxon>
        <taxon>Lottia</taxon>
    </lineage>
</organism>
<keyword evidence="4 6" id="KW-1133">Transmembrane helix</keyword>
<keyword evidence="8" id="KW-1185">Reference proteome</keyword>